<dbReference type="Proteomes" id="UP000294588">
    <property type="component" value="Unassembled WGS sequence"/>
</dbReference>
<accession>A0AC61QJ18</accession>
<sequence>MLNKLQGQKGFTLIEVLVVVIIVAILAALAVPIYLRYVEKSRSTEAQTAIAAIRKTYDVYRQTTGTTQDYTIEKAMKDANLGESTLKNWKFEVVGNPPKKFIATSTEEFPGGPDKQVWYDVQEAKFHGYGIDEFTNPMTEAMETETGK</sequence>
<name>A0AC61QJ18_9BACT</name>
<evidence type="ECO:0000313" key="2">
    <source>
        <dbReference type="Proteomes" id="UP000294588"/>
    </source>
</evidence>
<keyword evidence="2" id="KW-1185">Reference proteome</keyword>
<dbReference type="EMBL" id="SMOG01000010">
    <property type="protein sequence ID" value="TDF73000.1"/>
    <property type="molecule type" value="Genomic_DNA"/>
</dbReference>
<protein>
    <submittedName>
        <fullName evidence="1">Prepilin-type N-terminal cleavage/methylation domain-containing protein</fullName>
    </submittedName>
</protein>
<gene>
    <name evidence="1" type="ORF">E0946_04260</name>
</gene>
<reference evidence="1" key="1">
    <citation type="submission" date="2019-03" db="EMBL/GenBank/DDBJ databases">
        <title>Candidatus Syntrophosphaera thermopropionivorans: a novel player in syntrophic propionate oxidation during anaerobic digestion.</title>
        <authorList>
            <person name="Dyksma S."/>
        </authorList>
    </citation>
    <scope>NUCLEOTIDE SEQUENCE</scope>
    <source>
        <strain evidence="1">W5</strain>
    </source>
</reference>
<comment type="caution">
    <text evidence="1">The sequence shown here is derived from an EMBL/GenBank/DDBJ whole genome shotgun (WGS) entry which is preliminary data.</text>
</comment>
<evidence type="ECO:0000313" key="1">
    <source>
        <dbReference type="EMBL" id="TDF73000.1"/>
    </source>
</evidence>
<proteinExistence type="predicted"/>
<organism evidence="1 2">
    <name type="scientific">Candidatus Syntrophosphaera thermopropionivorans</name>
    <dbReference type="NCBI Taxonomy" id="2593015"/>
    <lineage>
        <taxon>Bacteria</taxon>
        <taxon>Pseudomonadati</taxon>
        <taxon>Candidatus Cloacimonadota</taxon>
        <taxon>Candidatus Cloacimonadia</taxon>
        <taxon>Candidatus Cloacimonadales</taxon>
        <taxon>Candidatus Cloacimonadaceae</taxon>
        <taxon>Candidatus Syntrophosphaera</taxon>
    </lineage>
</organism>